<dbReference type="InterPro" id="IPR002048">
    <property type="entry name" value="EF_hand_dom"/>
</dbReference>
<evidence type="ECO:0000256" key="8">
    <source>
        <dbReference type="ARBA" id="ARBA00023136"/>
    </source>
</evidence>
<keyword evidence="3" id="KW-0677">Repeat</keyword>
<dbReference type="GO" id="GO:0005509">
    <property type="term" value="F:calcium ion binding"/>
    <property type="evidence" value="ECO:0007669"/>
    <property type="project" value="InterPro"/>
</dbReference>
<keyword evidence="8" id="KW-0472">Membrane</keyword>
<evidence type="ECO:0000259" key="9">
    <source>
        <dbReference type="PROSITE" id="PS50222"/>
    </source>
</evidence>
<dbReference type="Proteomes" id="UP000515908">
    <property type="component" value="Chromosome 24"/>
</dbReference>
<dbReference type="InterPro" id="IPR018247">
    <property type="entry name" value="EF_Hand_1_Ca_BS"/>
</dbReference>
<dbReference type="Pfam" id="PF13499">
    <property type="entry name" value="EF-hand_7"/>
    <property type="match status" value="1"/>
</dbReference>
<dbReference type="AlphaFoldDB" id="A0A7G2CT01"/>
<dbReference type="CDD" id="cd00051">
    <property type="entry name" value="EFh"/>
    <property type="match status" value="1"/>
</dbReference>
<sequence length="398" mass="45716">MKVENRFLSKFNAFLWRRTASTFTTWRTACRPFAARPFSGMLVGWATGALVLGCTSVVLCRPLDTPYYLIPYYLRDVRSRFLHYASTQKRKGGPKYMTADDFVLALLGSPDTELKNPTAAEELKQVFKSMDANGDGYLSFSEFRFLMALLTSNPDDMELLFKIVDDDHNKAISLEQFADVLRGLTDDHAVASSMFNHYSKENGILRTFFGTETEKKQCSYDELSSFIHNLRVQIWTAEFRQYDEDRKDYITVEQFSELIGSQMLGSHLPFFVLNNIRKLQGHNGKITRNMWISFHEILLRGDRLAEALELYSASGLPIDRPAFQRAVCTSGLPELPAKTLNVLFSIFDKDGDGNIEIDEFLSIMQQKMNYHYRGTSRTRVNLPTRFVQCTQEAWNSME</sequence>
<dbReference type="Pfam" id="PF00036">
    <property type="entry name" value="EF-hand_1"/>
    <property type="match status" value="1"/>
</dbReference>
<keyword evidence="7" id="KW-0496">Mitochondrion</keyword>
<reference evidence="10 11" key="1">
    <citation type="submission" date="2020-08" db="EMBL/GenBank/DDBJ databases">
        <authorList>
            <person name="Newling K."/>
            <person name="Davey J."/>
            <person name="Forrester S."/>
        </authorList>
    </citation>
    <scope>NUCLEOTIDE SEQUENCE [LARGE SCALE GENOMIC DNA]</scope>
    <source>
        <strain evidence="11">Crithidia deanei Carvalho (ATCC PRA-265)</strain>
    </source>
</reference>
<evidence type="ECO:0000256" key="7">
    <source>
        <dbReference type="ARBA" id="ARBA00023128"/>
    </source>
</evidence>
<feature type="domain" description="EF-hand" evidence="9">
    <location>
        <begin position="230"/>
        <end position="265"/>
    </location>
</feature>
<evidence type="ECO:0000256" key="1">
    <source>
        <dbReference type="ARBA" id="ARBA00004273"/>
    </source>
</evidence>
<keyword evidence="4" id="KW-0999">Mitochondrion inner membrane</keyword>
<dbReference type="GO" id="GO:0005758">
    <property type="term" value="C:mitochondrial intermembrane space"/>
    <property type="evidence" value="ECO:0007669"/>
    <property type="project" value="UniProtKB-SubCell"/>
</dbReference>
<dbReference type="GO" id="GO:0051560">
    <property type="term" value="P:mitochondrial calcium ion homeostasis"/>
    <property type="evidence" value="ECO:0007669"/>
    <property type="project" value="TreeGrafter"/>
</dbReference>
<dbReference type="InterPro" id="IPR011992">
    <property type="entry name" value="EF-hand-dom_pair"/>
</dbReference>
<name>A0A7G2CT01_9TRYP</name>
<evidence type="ECO:0000256" key="6">
    <source>
        <dbReference type="ARBA" id="ARBA00022946"/>
    </source>
</evidence>
<dbReference type="SUPFAM" id="SSF47473">
    <property type="entry name" value="EF-hand"/>
    <property type="match status" value="2"/>
</dbReference>
<evidence type="ECO:0000313" key="10">
    <source>
        <dbReference type="EMBL" id="CAD2222171.1"/>
    </source>
</evidence>
<dbReference type="SMART" id="SM00054">
    <property type="entry name" value="EFh"/>
    <property type="match status" value="4"/>
</dbReference>
<dbReference type="PROSITE" id="PS50222">
    <property type="entry name" value="EF_HAND_2"/>
    <property type="match status" value="4"/>
</dbReference>
<dbReference type="VEuPathDB" id="TriTrypDB:ADEAN_000971100"/>
<dbReference type="GO" id="GO:1990246">
    <property type="term" value="C:uniplex complex"/>
    <property type="evidence" value="ECO:0007669"/>
    <property type="project" value="TreeGrafter"/>
</dbReference>
<evidence type="ECO:0000256" key="4">
    <source>
        <dbReference type="ARBA" id="ARBA00022792"/>
    </source>
</evidence>
<comment type="subcellular location">
    <subcellularLocation>
        <location evidence="1">Mitochondrion inner membrane</location>
    </subcellularLocation>
    <subcellularLocation>
        <location evidence="2">Mitochondrion intermembrane space</location>
    </subcellularLocation>
</comment>
<evidence type="ECO:0000256" key="5">
    <source>
        <dbReference type="ARBA" id="ARBA00022837"/>
    </source>
</evidence>
<feature type="domain" description="EF-hand" evidence="9">
    <location>
        <begin position="155"/>
        <end position="187"/>
    </location>
</feature>
<dbReference type="InterPro" id="IPR039800">
    <property type="entry name" value="MICU1/2/3"/>
</dbReference>
<evidence type="ECO:0000256" key="2">
    <source>
        <dbReference type="ARBA" id="ARBA00004569"/>
    </source>
</evidence>
<evidence type="ECO:0000313" key="11">
    <source>
        <dbReference type="Proteomes" id="UP000515908"/>
    </source>
</evidence>
<dbReference type="Gene3D" id="1.10.238.10">
    <property type="entry name" value="EF-hand"/>
    <property type="match status" value="2"/>
</dbReference>
<dbReference type="GO" id="GO:0036444">
    <property type="term" value="P:calcium import into the mitochondrion"/>
    <property type="evidence" value="ECO:0007669"/>
    <property type="project" value="TreeGrafter"/>
</dbReference>
<dbReference type="EMBL" id="LR877168">
    <property type="protein sequence ID" value="CAD2222171.1"/>
    <property type="molecule type" value="Genomic_DNA"/>
</dbReference>
<keyword evidence="11" id="KW-1185">Reference proteome</keyword>
<feature type="domain" description="EF-hand" evidence="9">
    <location>
        <begin position="118"/>
        <end position="153"/>
    </location>
</feature>
<dbReference type="PANTHER" id="PTHR12294:SF14">
    <property type="entry name" value="EF-HAND DOMAIN-CONTAINING PROTEIN"/>
    <property type="match status" value="1"/>
</dbReference>
<feature type="domain" description="EF-hand" evidence="9">
    <location>
        <begin position="335"/>
        <end position="370"/>
    </location>
</feature>
<keyword evidence="5" id="KW-0106">Calcium</keyword>
<gene>
    <name evidence="10" type="ORF">ADEAN_000971100</name>
</gene>
<proteinExistence type="predicted"/>
<organism evidence="10 11">
    <name type="scientific">Angomonas deanei</name>
    <dbReference type="NCBI Taxonomy" id="59799"/>
    <lineage>
        <taxon>Eukaryota</taxon>
        <taxon>Discoba</taxon>
        <taxon>Euglenozoa</taxon>
        <taxon>Kinetoplastea</taxon>
        <taxon>Metakinetoplastina</taxon>
        <taxon>Trypanosomatida</taxon>
        <taxon>Trypanosomatidae</taxon>
        <taxon>Strigomonadinae</taxon>
        <taxon>Angomonas</taxon>
    </lineage>
</organism>
<keyword evidence="6" id="KW-0809">Transit peptide</keyword>
<protein>
    <submittedName>
        <fullName evidence="10">EF-hand domain pair/EF-hand domain/EF hand, putative</fullName>
    </submittedName>
</protein>
<accession>A0A7G2CT01</accession>
<evidence type="ECO:0000256" key="3">
    <source>
        <dbReference type="ARBA" id="ARBA00022737"/>
    </source>
</evidence>
<dbReference type="PANTHER" id="PTHR12294">
    <property type="entry name" value="EF HAND DOMAIN FAMILY A1,A2-RELATED"/>
    <property type="match status" value="1"/>
</dbReference>
<dbReference type="PROSITE" id="PS00018">
    <property type="entry name" value="EF_HAND_1"/>
    <property type="match status" value="2"/>
</dbReference>